<dbReference type="InterPro" id="IPR041854">
    <property type="entry name" value="BFD-like_2Fe2S-bd_dom_sf"/>
</dbReference>
<dbReference type="Proteomes" id="UP000721861">
    <property type="component" value="Unassembled WGS sequence"/>
</dbReference>
<organism evidence="2 3">
    <name type="scientific">Carboxylicivirga mesophila</name>
    <dbReference type="NCBI Taxonomy" id="1166478"/>
    <lineage>
        <taxon>Bacteria</taxon>
        <taxon>Pseudomonadati</taxon>
        <taxon>Bacteroidota</taxon>
        <taxon>Bacteroidia</taxon>
        <taxon>Marinilabiliales</taxon>
        <taxon>Marinilabiliaceae</taxon>
        <taxon>Carboxylicivirga</taxon>
    </lineage>
</organism>
<dbReference type="Pfam" id="PF04324">
    <property type="entry name" value="Fer2_BFD"/>
    <property type="match status" value="1"/>
</dbReference>
<name>A0ABS5K7F6_9BACT</name>
<evidence type="ECO:0000313" key="3">
    <source>
        <dbReference type="Proteomes" id="UP000721861"/>
    </source>
</evidence>
<comment type="caution">
    <text evidence="2">The sequence shown here is derived from an EMBL/GenBank/DDBJ whole genome shotgun (WGS) entry which is preliminary data.</text>
</comment>
<protein>
    <submittedName>
        <fullName evidence="2">(2Fe-2S)-binding protein</fullName>
    </submittedName>
</protein>
<dbReference type="RefSeq" id="WP_212226639.1">
    <property type="nucleotide sequence ID" value="NZ_JAGUCN010000004.1"/>
</dbReference>
<evidence type="ECO:0000313" key="2">
    <source>
        <dbReference type="EMBL" id="MBS2210896.1"/>
    </source>
</evidence>
<feature type="domain" description="BFD-like [2Fe-2S]-binding" evidence="1">
    <location>
        <begin position="4"/>
        <end position="53"/>
    </location>
</feature>
<proteinExistence type="predicted"/>
<sequence>MSKLICLCNGVREKELIEVIHGVDIASLEIIQNKTGAGTNCGRCINTIEAFLEKQESKHN</sequence>
<gene>
    <name evidence="2" type="ORF">KEM09_05770</name>
</gene>
<dbReference type="EMBL" id="JAGUCN010000004">
    <property type="protein sequence ID" value="MBS2210896.1"/>
    <property type="molecule type" value="Genomic_DNA"/>
</dbReference>
<evidence type="ECO:0000259" key="1">
    <source>
        <dbReference type="Pfam" id="PF04324"/>
    </source>
</evidence>
<accession>A0ABS5K7F6</accession>
<dbReference type="InterPro" id="IPR007419">
    <property type="entry name" value="BFD-like_2Fe2S-bd_dom"/>
</dbReference>
<dbReference type="Gene3D" id="1.10.10.1100">
    <property type="entry name" value="BFD-like [2Fe-2S]-binding domain"/>
    <property type="match status" value="1"/>
</dbReference>
<reference evidence="2 3" key="1">
    <citation type="journal article" date="2014" name="Int. J. Syst. Evol. Microbiol.">
        <title>Carboxylicivirga gen. nov. in the family Marinilabiliaceae with two novel species, Carboxylicivirga mesophila sp. nov. and Carboxylicivirga taeanensis sp. nov., and reclassification of Cytophaga fermentans as Saccharicrinis fermentans gen. nov., comb. nov.</title>
        <authorList>
            <person name="Yang S.H."/>
            <person name="Seo H.S."/>
            <person name="Woo J.H."/>
            <person name="Oh H.M."/>
            <person name="Jang H."/>
            <person name="Lee J.H."/>
            <person name="Kim S.J."/>
            <person name="Kwon K.K."/>
        </authorList>
    </citation>
    <scope>NUCLEOTIDE SEQUENCE [LARGE SCALE GENOMIC DNA]</scope>
    <source>
        <strain evidence="2 3">JCM 18290</strain>
    </source>
</reference>
<keyword evidence="3" id="KW-1185">Reference proteome</keyword>
<dbReference type="CDD" id="cd19942">
    <property type="entry name" value="Fer2_BFD-like"/>
    <property type="match status" value="1"/>
</dbReference>